<evidence type="ECO:0000256" key="15">
    <source>
        <dbReference type="ARBA" id="ARBA00023098"/>
    </source>
</evidence>
<evidence type="ECO:0000256" key="14">
    <source>
        <dbReference type="ARBA" id="ARBA00023004"/>
    </source>
</evidence>
<dbReference type="Proteomes" id="UP000039865">
    <property type="component" value="Unassembled WGS sequence"/>
</dbReference>
<evidence type="ECO:0000256" key="20">
    <source>
        <dbReference type="PIRSR" id="PIRSR005149-50"/>
    </source>
</evidence>
<dbReference type="AlphaFoldDB" id="A0A078B9R1"/>
<dbReference type="EMBL" id="CCKQ01019247">
    <property type="protein sequence ID" value="CDW91265.1"/>
    <property type="molecule type" value="Genomic_DNA"/>
</dbReference>
<comment type="cofactor">
    <cofactor evidence="20">
        <name>Fe cation</name>
        <dbReference type="ChEBI" id="CHEBI:24875"/>
    </cofactor>
</comment>
<dbReference type="SUPFAM" id="SSF55856">
    <property type="entry name" value="Cytochrome b5-like heme/steroid binding domain"/>
    <property type="match status" value="1"/>
</dbReference>
<keyword evidence="25" id="KW-1185">Reference proteome</keyword>
<evidence type="ECO:0000256" key="7">
    <source>
        <dbReference type="ARBA" id="ARBA00022692"/>
    </source>
</evidence>
<evidence type="ECO:0000256" key="17">
    <source>
        <dbReference type="ARBA" id="ARBA00023160"/>
    </source>
</evidence>
<dbReference type="PROSITE" id="PS50255">
    <property type="entry name" value="CYTOCHROME_B5_2"/>
    <property type="match status" value="1"/>
</dbReference>
<dbReference type="InterPro" id="IPR036400">
    <property type="entry name" value="Cyt_B5-like_heme/steroid_sf"/>
</dbReference>
<reference evidence="24 25" key="1">
    <citation type="submission" date="2014-06" db="EMBL/GenBank/DDBJ databases">
        <authorList>
            <person name="Swart Estienne"/>
        </authorList>
    </citation>
    <scope>NUCLEOTIDE SEQUENCE [LARGE SCALE GENOMIC DNA]</scope>
    <source>
        <strain evidence="24 25">130c</strain>
    </source>
</reference>
<evidence type="ECO:0000256" key="16">
    <source>
        <dbReference type="ARBA" id="ARBA00023136"/>
    </source>
</evidence>
<dbReference type="SMART" id="SM01117">
    <property type="entry name" value="Cyt-b5"/>
    <property type="match status" value="1"/>
</dbReference>
<feature type="binding site" evidence="19">
    <location>
        <position position="340"/>
    </location>
    <ligand>
        <name>Zn(2+)</name>
        <dbReference type="ChEBI" id="CHEBI:29105"/>
        <label>1</label>
    </ligand>
</feature>
<feature type="binding site" evidence="19">
    <location>
        <position position="339"/>
    </location>
    <ligand>
        <name>Zn(2+)</name>
        <dbReference type="ChEBI" id="CHEBI:29105"/>
        <label>1</label>
    </ligand>
</feature>
<keyword evidence="5 18" id="KW-0444">Lipid biosynthesis</keyword>
<dbReference type="Pfam" id="PF04116">
    <property type="entry name" value="FA_hydroxylase"/>
    <property type="match status" value="1"/>
</dbReference>
<evidence type="ECO:0000256" key="10">
    <source>
        <dbReference type="ARBA" id="ARBA00022832"/>
    </source>
</evidence>
<evidence type="ECO:0000256" key="6">
    <source>
        <dbReference type="ARBA" id="ARBA00022617"/>
    </source>
</evidence>
<comment type="function">
    <text evidence="18">Catalyzes stereospecific hydroxylation of free fatty acids at the C-2 position to produce (R)-2-hydroxy fatty acids, which are building blocks of sphingolipids and glycosphingolipids common in neural tissue and epidermis. Plays an essential role in the synthesis of galactosphingolipids of the myelin sheath. Responsible for the synthesis of sphingolipids and glycosphingolipids involved in the formation of epidermal lamellar bodies critical for skin permeability barrier. Participates in the synthesis of glycosphingolipids and a fraction of type II wax diesters in sebaceous gland, specifically regulating hair follicle homeostasis. Involved in the synthesis of sphingolipids of plasma membrane rafts, controlling lipid raft mobility and trafficking of raft-associated proteins.</text>
</comment>
<evidence type="ECO:0000256" key="21">
    <source>
        <dbReference type="SAM" id="MobiDB-lite"/>
    </source>
</evidence>
<dbReference type="PROSITE" id="PS00191">
    <property type="entry name" value="CYTOCHROME_B5_1"/>
    <property type="match status" value="1"/>
</dbReference>
<evidence type="ECO:0000256" key="18">
    <source>
        <dbReference type="PIRNR" id="PIRNR005149"/>
    </source>
</evidence>
<dbReference type="OrthoDB" id="260519at2759"/>
<feature type="binding site" description="axial binding residue" evidence="20">
    <location>
        <position position="51"/>
    </location>
    <ligand>
        <name>heme</name>
        <dbReference type="ChEBI" id="CHEBI:30413"/>
    </ligand>
    <ligandPart>
        <name>Fe</name>
        <dbReference type="ChEBI" id="CHEBI:18248"/>
    </ligandPart>
</feature>
<feature type="binding site" description="axial binding residue" evidence="20">
    <location>
        <position position="75"/>
    </location>
    <ligand>
        <name>heme</name>
        <dbReference type="ChEBI" id="CHEBI:30413"/>
    </ligand>
    <ligandPart>
        <name>Fe</name>
        <dbReference type="ChEBI" id="CHEBI:18248"/>
    </ligandPart>
</feature>
<evidence type="ECO:0000313" key="25">
    <source>
        <dbReference type="Proteomes" id="UP000039865"/>
    </source>
</evidence>
<feature type="domain" description="Cytochrome b5 heme-binding" evidence="23">
    <location>
        <begin position="14"/>
        <end position="93"/>
    </location>
</feature>
<feature type="transmembrane region" description="Helical" evidence="22">
    <location>
        <begin position="188"/>
        <end position="204"/>
    </location>
</feature>
<gene>
    <name evidence="24" type="primary">Contig11436.g12238</name>
    <name evidence="24" type="ORF">STYLEM_20418</name>
</gene>
<keyword evidence="17 18" id="KW-0275">Fatty acid biosynthesis</keyword>
<evidence type="ECO:0000256" key="19">
    <source>
        <dbReference type="PIRSR" id="PIRSR005149-1"/>
    </source>
</evidence>
<dbReference type="GO" id="GO:0080132">
    <property type="term" value="F:fatty acid 2-hydroxylase activity"/>
    <property type="evidence" value="ECO:0007669"/>
    <property type="project" value="InterPro"/>
</dbReference>
<evidence type="ECO:0000256" key="5">
    <source>
        <dbReference type="ARBA" id="ARBA00022516"/>
    </source>
</evidence>
<keyword evidence="9 18" id="KW-0256">Endoplasmic reticulum</keyword>
<dbReference type="OMA" id="LEYMATR"/>
<comment type="pathway">
    <text evidence="3">Lipid metabolism.</text>
</comment>
<dbReference type="InterPro" id="IPR018506">
    <property type="entry name" value="Cyt_B5_heme-BS"/>
</dbReference>
<dbReference type="Pfam" id="PF00173">
    <property type="entry name" value="Cyt-b5"/>
    <property type="match status" value="1"/>
</dbReference>
<feature type="binding site" evidence="19">
    <location>
        <position position="316"/>
    </location>
    <ligand>
        <name>Zn(2+)</name>
        <dbReference type="ChEBI" id="CHEBI:29105"/>
        <label>1</label>
    </ligand>
</feature>
<feature type="binding site" evidence="19">
    <location>
        <position position="260"/>
    </location>
    <ligand>
        <name>Zn(2+)</name>
        <dbReference type="ChEBI" id="CHEBI:29105"/>
        <label>1</label>
    </ligand>
</feature>
<sequence length="365" mass="43044">MKKTSSDKISTQKIQFKSEATVSQYQEQNPDLKLVIFEGVVYNINEYINLHPGGIDILQNLLGKSIDDAFEEISHSKAARNIFQNLEIIGRMTSNNFTVDLNESDTQDSDQGQQQDKKDCDGLDGYKLKGNAWKPDYSRSLISQLWYDNITHEEYVNFVEEPKILINPRRSVKVFSNDFMEFFVKTPWYHLVIFYFPFIYTYIIESRQDIIQDAIWFSFGIFYWSFLEYLIHRFVFHAEKYWLPYNKAFKVVHFLGHGMHHAFPNEPKATLVPVLLGYILVKAMLDPFIRLLLPDNVEDIFIAGTLFGYVIYDLIHHFIHQSQFNGGYMKTVKLYHMQHHYKSGWAGFGVTHKFWDIVFRTELKF</sequence>
<feature type="binding site" evidence="19">
    <location>
        <position position="261"/>
    </location>
    <ligand>
        <name>Zn(2+)</name>
        <dbReference type="ChEBI" id="CHEBI:29105"/>
        <label>1</label>
    </ligand>
</feature>
<evidence type="ECO:0000256" key="4">
    <source>
        <dbReference type="ARBA" id="ARBA00005747"/>
    </source>
</evidence>
<feature type="binding site" evidence="19">
    <location>
        <position position="336"/>
    </location>
    <ligand>
        <name>Zn(2+)</name>
        <dbReference type="ChEBI" id="CHEBI:29105"/>
        <label>1</label>
    </ligand>
</feature>
<name>A0A078B9R1_STYLE</name>
<evidence type="ECO:0000313" key="24">
    <source>
        <dbReference type="EMBL" id="CDW91265.1"/>
    </source>
</evidence>
<comment type="similarity">
    <text evidence="4 18">Belongs to the sterol desaturase family. SCS7 subfamily.</text>
</comment>
<evidence type="ECO:0000256" key="9">
    <source>
        <dbReference type="ARBA" id="ARBA00022824"/>
    </source>
</evidence>
<comment type="pathway">
    <text evidence="2">Sphingolipid metabolism.</text>
</comment>
<keyword evidence="11 19" id="KW-0862">Zinc</keyword>
<evidence type="ECO:0000256" key="13">
    <source>
        <dbReference type="ARBA" id="ARBA00023002"/>
    </source>
</evidence>
<evidence type="ECO:0000256" key="3">
    <source>
        <dbReference type="ARBA" id="ARBA00005189"/>
    </source>
</evidence>
<comment type="subcellular location">
    <subcellularLocation>
        <location evidence="1">Endoplasmic reticulum membrane</location>
        <topology evidence="1">Multi-pass membrane protein</topology>
    </subcellularLocation>
</comment>
<keyword evidence="14 18" id="KW-0408">Iron</keyword>
<dbReference type="InterPro" id="IPR006694">
    <property type="entry name" value="Fatty_acid_hydroxylase"/>
</dbReference>
<dbReference type="GO" id="GO:0006633">
    <property type="term" value="P:fatty acid biosynthetic process"/>
    <property type="evidence" value="ECO:0007669"/>
    <property type="project" value="UniProtKB-KW"/>
</dbReference>
<dbReference type="PANTHER" id="PTHR12863">
    <property type="entry name" value="FATTY ACID HYDROXYLASE"/>
    <property type="match status" value="1"/>
</dbReference>
<dbReference type="GO" id="GO:0005789">
    <property type="term" value="C:endoplasmic reticulum membrane"/>
    <property type="evidence" value="ECO:0007669"/>
    <property type="project" value="UniProtKB-SubCell"/>
</dbReference>
<evidence type="ECO:0000259" key="23">
    <source>
        <dbReference type="PROSITE" id="PS50255"/>
    </source>
</evidence>
<evidence type="ECO:0000256" key="12">
    <source>
        <dbReference type="ARBA" id="ARBA00022989"/>
    </source>
</evidence>
<feature type="binding site" evidence="19">
    <location>
        <position position="320"/>
    </location>
    <ligand>
        <name>Zn(2+)</name>
        <dbReference type="ChEBI" id="CHEBI:29105"/>
        <label>1</label>
    </ligand>
</feature>
<dbReference type="GO" id="GO:0020037">
    <property type="term" value="F:heme binding"/>
    <property type="evidence" value="ECO:0007669"/>
    <property type="project" value="InterPro"/>
</dbReference>
<feature type="binding site" evidence="19">
    <location>
        <position position="257"/>
    </location>
    <ligand>
        <name>Zn(2+)</name>
        <dbReference type="ChEBI" id="CHEBI:29105"/>
        <label>1</label>
    </ligand>
</feature>
<dbReference type="InParanoid" id="A0A078B9R1"/>
<feature type="binding site" evidence="19">
    <location>
        <position position="237"/>
    </location>
    <ligand>
        <name>Zn(2+)</name>
        <dbReference type="ChEBI" id="CHEBI:29105"/>
        <label>1</label>
    </ligand>
</feature>
<dbReference type="GO" id="GO:0005506">
    <property type="term" value="F:iron ion binding"/>
    <property type="evidence" value="ECO:0007669"/>
    <property type="project" value="UniProtKB-UniRule"/>
</dbReference>
<dbReference type="InterPro" id="IPR014430">
    <property type="entry name" value="Scs7"/>
</dbReference>
<keyword evidence="8 18" id="KW-0479">Metal-binding</keyword>
<feature type="transmembrane region" description="Helical" evidence="22">
    <location>
        <begin position="210"/>
        <end position="231"/>
    </location>
</feature>
<evidence type="ECO:0000256" key="2">
    <source>
        <dbReference type="ARBA" id="ARBA00004991"/>
    </source>
</evidence>
<evidence type="ECO:0000256" key="8">
    <source>
        <dbReference type="ARBA" id="ARBA00022723"/>
    </source>
</evidence>
<dbReference type="PIRSF" id="PIRSF005149">
    <property type="entry name" value="IPC-B_HD"/>
    <property type="match status" value="1"/>
</dbReference>
<keyword evidence="13 18" id="KW-0560">Oxidoreductase</keyword>
<accession>A0A078B9R1</accession>
<keyword evidence="12 22" id="KW-1133">Transmembrane helix</keyword>
<keyword evidence="7 22" id="KW-0812">Transmembrane</keyword>
<proteinExistence type="inferred from homology"/>
<feature type="region of interest" description="Disordered" evidence="21">
    <location>
        <begin position="99"/>
        <end position="122"/>
    </location>
</feature>
<evidence type="ECO:0000256" key="1">
    <source>
        <dbReference type="ARBA" id="ARBA00004477"/>
    </source>
</evidence>
<dbReference type="EC" id="1.-.-.-" evidence="18"/>
<comment type="cofactor">
    <cofactor evidence="18 19">
        <name>Zn(2+)</name>
        <dbReference type="ChEBI" id="CHEBI:29105"/>
    </cofactor>
    <text evidence="18 19">Binds 2 Zn(2+) ions per subunit that likely form a catalytic dimetal center.</text>
</comment>
<dbReference type="PANTHER" id="PTHR12863:SF1">
    <property type="entry name" value="FATTY ACID 2-HYDROXYLASE"/>
    <property type="match status" value="1"/>
</dbReference>
<protein>
    <recommendedName>
        <fullName evidence="18">Fatty acid 2-hydroxylase</fullName>
        <ecNumber evidence="18">1.-.-.-</ecNumber>
    </recommendedName>
</protein>
<dbReference type="InterPro" id="IPR001199">
    <property type="entry name" value="Cyt_B5-like_heme/steroid-bd"/>
</dbReference>
<dbReference type="Gene3D" id="3.10.120.10">
    <property type="entry name" value="Cytochrome b5-like heme/steroid binding domain"/>
    <property type="match status" value="1"/>
</dbReference>
<keyword evidence="6 20" id="KW-0349">Heme</keyword>
<keyword evidence="15 18" id="KW-0443">Lipid metabolism</keyword>
<feature type="binding site" evidence="19">
    <location>
        <position position="232"/>
    </location>
    <ligand>
        <name>Zn(2+)</name>
        <dbReference type="ChEBI" id="CHEBI:29105"/>
        <label>1</label>
    </ligand>
</feature>
<organism evidence="24 25">
    <name type="scientific">Stylonychia lemnae</name>
    <name type="common">Ciliate</name>
    <dbReference type="NCBI Taxonomy" id="5949"/>
    <lineage>
        <taxon>Eukaryota</taxon>
        <taxon>Sar</taxon>
        <taxon>Alveolata</taxon>
        <taxon>Ciliophora</taxon>
        <taxon>Intramacronucleata</taxon>
        <taxon>Spirotrichea</taxon>
        <taxon>Stichotrichia</taxon>
        <taxon>Sporadotrichida</taxon>
        <taxon>Oxytrichidae</taxon>
        <taxon>Stylonychinae</taxon>
        <taxon>Stylonychia</taxon>
    </lineage>
</organism>
<keyword evidence="16 18" id="KW-0472">Membrane</keyword>
<evidence type="ECO:0000256" key="22">
    <source>
        <dbReference type="SAM" id="Phobius"/>
    </source>
</evidence>
<keyword evidence="10 18" id="KW-0276">Fatty acid metabolism</keyword>
<evidence type="ECO:0000256" key="11">
    <source>
        <dbReference type="ARBA" id="ARBA00022833"/>
    </source>
</evidence>